<feature type="compositionally biased region" description="Polar residues" evidence="1">
    <location>
        <begin position="159"/>
        <end position="180"/>
    </location>
</feature>
<dbReference type="Proteomes" id="UP001164743">
    <property type="component" value="Chromosome 6A"/>
</dbReference>
<name>A0ABY7CKN3_9BASI</name>
<reference evidence="2" key="1">
    <citation type="submission" date="2022-10" db="EMBL/GenBank/DDBJ databases">
        <title>Puccinia triticina Genome sequencing and assembly.</title>
        <authorList>
            <person name="Li C."/>
        </authorList>
    </citation>
    <scope>NUCLEOTIDE SEQUENCE</scope>
    <source>
        <strain evidence="2">Pt15</strain>
    </source>
</reference>
<dbReference type="SUPFAM" id="SSF53098">
    <property type="entry name" value="Ribonuclease H-like"/>
    <property type="match status" value="1"/>
</dbReference>
<keyword evidence="3" id="KW-1185">Reference proteome</keyword>
<dbReference type="RefSeq" id="XP_053021339.1">
    <property type="nucleotide sequence ID" value="XM_053170116.1"/>
</dbReference>
<organism evidence="2 3">
    <name type="scientific">Puccinia triticina</name>
    <dbReference type="NCBI Taxonomy" id="208348"/>
    <lineage>
        <taxon>Eukaryota</taxon>
        <taxon>Fungi</taxon>
        <taxon>Dikarya</taxon>
        <taxon>Basidiomycota</taxon>
        <taxon>Pucciniomycotina</taxon>
        <taxon>Pucciniomycetes</taxon>
        <taxon>Pucciniales</taxon>
        <taxon>Pucciniaceae</taxon>
        <taxon>Puccinia</taxon>
    </lineage>
</organism>
<evidence type="ECO:0000313" key="2">
    <source>
        <dbReference type="EMBL" id="WAQ85784.1"/>
    </source>
</evidence>
<protein>
    <submittedName>
        <fullName evidence="2">Uncharacterized protein</fullName>
    </submittedName>
</protein>
<gene>
    <name evidence="2" type="ORF">PtA15_6A413</name>
</gene>
<accession>A0ABY7CKN3</accession>
<evidence type="ECO:0000256" key="1">
    <source>
        <dbReference type="SAM" id="MobiDB-lite"/>
    </source>
</evidence>
<dbReference type="GeneID" id="77811011"/>
<evidence type="ECO:0000313" key="3">
    <source>
        <dbReference type="Proteomes" id="UP001164743"/>
    </source>
</evidence>
<feature type="region of interest" description="Disordered" evidence="1">
    <location>
        <begin position="159"/>
        <end position="185"/>
    </location>
</feature>
<feature type="region of interest" description="Disordered" evidence="1">
    <location>
        <begin position="1"/>
        <end position="68"/>
    </location>
</feature>
<sequence>MARPEKTDKYFPVLGSIAEEDETAGNKKETEDIVEITPELSEDEDIDPDDAKKASSQPGWENEDQAEDLNNDELGIGFTLKKKKEAAISTALEPMFTPMLKVTKKYLDLSLACNTVIIATFLHPEWRMMLFTMRLKTHFARITKLIQKTFDDRQSYLKSIQPESTPPKTTQSDLNATPTDLETDGDDFNYYPTTSTTIEINTELKRYNKGDFPMAKKGDVLGRWKLRAKHQVSKSLQ</sequence>
<dbReference type="EMBL" id="CP110426">
    <property type="protein sequence ID" value="WAQ85784.1"/>
    <property type="molecule type" value="Genomic_DNA"/>
</dbReference>
<dbReference type="InterPro" id="IPR012337">
    <property type="entry name" value="RNaseH-like_sf"/>
</dbReference>
<proteinExistence type="predicted"/>